<evidence type="ECO:0000313" key="10">
    <source>
        <dbReference type="Proteomes" id="UP000737018"/>
    </source>
</evidence>
<dbReference type="InterPro" id="IPR011009">
    <property type="entry name" value="Kinase-like_dom_sf"/>
</dbReference>
<keyword evidence="5 6" id="KW-0067">ATP-binding</keyword>
<dbReference type="GO" id="GO:0005886">
    <property type="term" value="C:plasma membrane"/>
    <property type="evidence" value="ECO:0007669"/>
    <property type="project" value="TreeGrafter"/>
</dbReference>
<dbReference type="Pfam" id="PF07714">
    <property type="entry name" value="PK_Tyr_Ser-Thr"/>
    <property type="match status" value="1"/>
</dbReference>
<dbReference type="AlphaFoldDB" id="A0A8J4VJV3"/>
<evidence type="ECO:0000259" key="8">
    <source>
        <dbReference type="PROSITE" id="PS50011"/>
    </source>
</evidence>
<keyword evidence="10" id="KW-1185">Reference proteome</keyword>
<dbReference type="EMBL" id="JRKL02004927">
    <property type="protein sequence ID" value="KAF3951461.1"/>
    <property type="molecule type" value="Genomic_DNA"/>
</dbReference>
<keyword evidence="7" id="KW-1133">Transmembrane helix</keyword>
<organism evidence="9 10">
    <name type="scientific">Castanea mollissima</name>
    <name type="common">Chinese chestnut</name>
    <dbReference type="NCBI Taxonomy" id="60419"/>
    <lineage>
        <taxon>Eukaryota</taxon>
        <taxon>Viridiplantae</taxon>
        <taxon>Streptophyta</taxon>
        <taxon>Embryophyta</taxon>
        <taxon>Tracheophyta</taxon>
        <taxon>Spermatophyta</taxon>
        <taxon>Magnoliopsida</taxon>
        <taxon>eudicotyledons</taxon>
        <taxon>Gunneridae</taxon>
        <taxon>Pentapetalae</taxon>
        <taxon>rosids</taxon>
        <taxon>fabids</taxon>
        <taxon>Fagales</taxon>
        <taxon>Fagaceae</taxon>
        <taxon>Castanea</taxon>
    </lineage>
</organism>
<dbReference type="InterPro" id="IPR045272">
    <property type="entry name" value="ANXUR1/2-like"/>
</dbReference>
<dbReference type="Gene3D" id="3.30.200.20">
    <property type="entry name" value="Phosphorylase Kinase, domain 1"/>
    <property type="match status" value="1"/>
</dbReference>
<feature type="transmembrane region" description="Helical" evidence="7">
    <location>
        <begin position="49"/>
        <end position="72"/>
    </location>
</feature>
<evidence type="ECO:0000256" key="4">
    <source>
        <dbReference type="ARBA" id="ARBA00022777"/>
    </source>
</evidence>
<dbReference type="InterPro" id="IPR001245">
    <property type="entry name" value="Ser-Thr/Tyr_kinase_cat_dom"/>
</dbReference>
<evidence type="ECO:0000313" key="9">
    <source>
        <dbReference type="EMBL" id="KAF3951461.1"/>
    </source>
</evidence>
<sequence>MNGVEIFKINGTNGNLAGLNPIPTPKQDVISPISYTPSSGDYKTKIRKAIIIGGVCGGIILAIVTGFFLIAASHCQHGKKSSVREVPSKCHQDLGQAFTKNLCRRFSFAEITVATKNFDDALLLGVGGFGKVYKGEIDGGATQVAIKRGNLLSGQGVHEFQTEIEILSKVHHNHLVSLIGYCEDSCEMILILCARPVLNRTLPEEQVSLVEWVAHCHEKHILDQIIDPYLKGKIAPECFKQFTKIAMKCVADQSIDRPYMDEVMWNLEFSLQLQRSAEESNEGIGRIHIEEQPFVPHKWKKNLDASPSFDGCGGLFSQEVMSQKLNGGRLWTGSF</sequence>
<proteinExistence type="predicted"/>
<dbReference type="PROSITE" id="PS00107">
    <property type="entry name" value="PROTEIN_KINASE_ATP"/>
    <property type="match status" value="1"/>
</dbReference>
<gene>
    <name evidence="9" type="ORF">CMV_022880</name>
</gene>
<dbReference type="GO" id="GO:0004674">
    <property type="term" value="F:protein serine/threonine kinase activity"/>
    <property type="evidence" value="ECO:0007669"/>
    <property type="project" value="UniProtKB-KW"/>
</dbReference>
<dbReference type="GO" id="GO:0009506">
    <property type="term" value="C:plasmodesma"/>
    <property type="evidence" value="ECO:0007669"/>
    <property type="project" value="TreeGrafter"/>
</dbReference>
<dbReference type="Gene3D" id="1.10.510.10">
    <property type="entry name" value="Transferase(Phosphotransferase) domain 1"/>
    <property type="match status" value="1"/>
</dbReference>
<dbReference type="InterPro" id="IPR000719">
    <property type="entry name" value="Prot_kinase_dom"/>
</dbReference>
<dbReference type="PANTHER" id="PTHR27003">
    <property type="entry name" value="OS07G0166700 PROTEIN"/>
    <property type="match status" value="1"/>
</dbReference>
<keyword evidence="1" id="KW-0723">Serine/threonine-protein kinase</keyword>
<evidence type="ECO:0000256" key="6">
    <source>
        <dbReference type="PROSITE-ProRule" id="PRU10141"/>
    </source>
</evidence>
<keyword evidence="3 6" id="KW-0547">Nucleotide-binding</keyword>
<dbReference type="FunFam" id="3.30.200.20:FF:000039">
    <property type="entry name" value="receptor-like protein kinase FERONIA"/>
    <property type="match status" value="1"/>
</dbReference>
<comment type="caution">
    <text evidence="9">The sequence shown here is derived from an EMBL/GenBank/DDBJ whole genome shotgun (WGS) entry which is preliminary data.</text>
</comment>
<keyword evidence="7" id="KW-0812">Transmembrane</keyword>
<dbReference type="InterPro" id="IPR020635">
    <property type="entry name" value="Tyr_kinase_cat_dom"/>
</dbReference>
<dbReference type="SMART" id="SM00219">
    <property type="entry name" value="TyrKc"/>
    <property type="match status" value="1"/>
</dbReference>
<keyword evidence="4" id="KW-0418">Kinase</keyword>
<dbReference type="SUPFAM" id="SSF56112">
    <property type="entry name" value="Protein kinase-like (PK-like)"/>
    <property type="match status" value="1"/>
</dbReference>
<keyword evidence="2" id="KW-0808">Transferase</keyword>
<dbReference type="GO" id="GO:0004714">
    <property type="term" value="F:transmembrane receptor protein tyrosine kinase activity"/>
    <property type="evidence" value="ECO:0007669"/>
    <property type="project" value="InterPro"/>
</dbReference>
<feature type="binding site" evidence="6">
    <location>
        <position position="147"/>
    </location>
    <ligand>
        <name>ATP</name>
        <dbReference type="ChEBI" id="CHEBI:30616"/>
    </ligand>
</feature>
<accession>A0A8J4VJV3</accession>
<protein>
    <recommendedName>
        <fullName evidence="8">Protein kinase domain-containing protein</fullName>
    </recommendedName>
</protein>
<dbReference type="PANTHER" id="PTHR27003:SF460">
    <property type="entry name" value="RECEPTOR-LIKE PROTEIN KINASE FERONIA"/>
    <property type="match status" value="1"/>
</dbReference>
<dbReference type="InterPro" id="IPR017441">
    <property type="entry name" value="Protein_kinase_ATP_BS"/>
</dbReference>
<reference evidence="9" key="1">
    <citation type="submission" date="2020-03" db="EMBL/GenBank/DDBJ databases">
        <title>Castanea mollissima Vanexum genome sequencing.</title>
        <authorList>
            <person name="Staton M."/>
        </authorList>
    </citation>
    <scope>NUCLEOTIDE SEQUENCE</scope>
    <source>
        <tissue evidence="9">Leaf</tissue>
    </source>
</reference>
<evidence type="ECO:0000256" key="5">
    <source>
        <dbReference type="ARBA" id="ARBA00022840"/>
    </source>
</evidence>
<dbReference type="OrthoDB" id="4062651at2759"/>
<keyword evidence="7" id="KW-0472">Membrane</keyword>
<feature type="domain" description="Protein kinase" evidence="8">
    <location>
        <begin position="118"/>
        <end position="335"/>
    </location>
</feature>
<dbReference type="PROSITE" id="PS50011">
    <property type="entry name" value="PROTEIN_KINASE_DOM"/>
    <property type="match status" value="1"/>
</dbReference>
<dbReference type="Proteomes" id="UP000737018">
    <property type="component" value="Unassembled WGS sequence"/>
</dbReference>
<dbReference type="GO" id="GO:0005524">
    <property type="term" value="F:ATP binding"/>
    <property type="evidence" value="ECO:0007669"/>
    <property type="project" value="UniProtKB-UniRule"/>
</dbReference>
<name>A0A8J4VJV3_9ROSI</name>
<evidence type="ECO:0000256" key="7">
    <source>
        <dbReference type="SAM" id="Phobius"/>
    </source>
</evidence>
<evidence type="ECO:0000256" key="1">
    <source>
        <dbReference type="ARBA" id="ARBA00022527"/>
    </source>
</evidence>
<evidence type="ECO:0000256" key="3">
    <source>
        <dbReference type="ARBA" id="ARBA00022741"/>
    </source>
</evidence>
<evidence type="ECO:0000256" key="2">
    <source>
        <dbReference type="ARBA" id="ARBA00022679"/>
    </source>
</evidence>